<keyword evidence="3" id="KW-1185">Reference proteome</keyword>
<dbReference type="Pfam" id="PF13401">
    <property type="entry name" value="AAA_22"/>
    <property type="match status" value="1"/>
</dbReference>
<dbReference type="Proteomes" id="UP001209803">
    <property type="component" value="Chromosome"/>
</dbReference>
<dbReference type="InterPro" id="IPR049945">
    <property type="entry name" value="AAA_22"/>
</dbReference>
<dbReference type="InterPro" id="IPR027417">
    <property type="entry name" value="P-loop_NTPase"/>
</dbReference>
<gene>
    <name evidence="2" type="ORF">K1718_13230</name>
</gene>
<dbReference type="RefSeq" id="WP_265682301.1">
    <property type="nucleotide sequence ID" value="NZ_CP120863.1"/>
</dbReference>
<dbReference type="EMBL" id="CP120863">
    <property type="protein sequence ID" value="WFE92282.1"/>
    <property type="molecule type" value="Genomic_DNA"/>
</dbReference>
<reference evidence="2 3" key="1">
    <citation type="submission" date="2023-03" db="EMBL/GenBank/DDBJ databases">
        <title>Roseibium porphyridii sp. nov. and Roseibium rhodosorbium sp. nov. isolated from marine algae, Porphyridium cruentum and Rhodosorus marinus, respectively.</title>
        <authorList>
            <person name="Lee M.W."/>
            <person name="Choi B.J."/>
            <person name="Lee J.K."/>
            <person name="Choi D.G."/>
            <person name="Baek J.H."/>
            <person name="Bayburt H."/>
            <person name="Kim J.M."/>
            <person name="Han D.M."/>
            <person name="Kim K.H."/>
            <person name="Jeon C.O."/>
        </authorList>
    </citation>
    <scope>NUCLEOTIDE SEQUENCE [LARGE SCALE GENOMIC DNA]</scope>
    <source>
        <strain evidence="2 3">KMA01</strain>
    </source>
</reference>
<dbReference type="GO" id="GO:0005524">
    <property type="term" value="F:ATP binding"/>
    <property type="evidence" value="ECO:0007669"/>
    <property type="project" value="UniProtKB-KW"/>
</dbReference>
<keyword evidence="2" id="KW-0547">Nucleotide-binding</keyword>
<sequence>MNDRNTSVNPGGLAALKNVARFLALVERLVDRGPHLPGLGVFHGFSGYGKSYASLYAWNKRDALRLEIGDSWTRKKFLEKLLAEADIKPAKRTIADLTEEAIMALGDDHNRPLIIDEADKLADKGMLELVREIQEHSQVPVLLIGEEQLPAKIMKVERVHNRVLDWVPAEPCDLSDARALADLFCPELTLTDDLLTEVVGHTKGVARRIVVNLTRMQEYGRNHRKDAFDAGAFERGWFFTSEPPRRGERRVA</sequence>
<evidence type="ECO:0000259" key="1">
    <source>
        <dbReference type="Pfam" id="PF13401"/>
    </source>
</evidence>
<feature type="domain" description="ORC1/DEAH AAA+ ATPase" evidence="1">
    <location>
        <begin position="37"/>
        <end position="150"/>
    </location>
</feature>
<dbReference type="SUPFAM" id="SSF52540">
    <property type="entry name" value="P-loop containing nucleoside triphosphate hydrolases"/>
    <property type="match status" value="1"/>
</dbReference>
<keyword evidence="2" id="KW-0067">ATP-binding</keyword>
<organism evidence="2 3">
    <name type="scientific">Roseibium porphyridii</name>
    <dbReference type="NCBI Taxonomy" id="2866279"/>
    <lineage>
        <taxon>Bacteria</taxon>
        <taxon>Pseudomonadati</taxon>
        <taxon>Pseudomonadota</taxon>
        <taxon>Alphaproteobacteria</taxon>
        <taxon>Hyphomicrobiales</taxon>
        <taxon>Stappiaceae</taxon>
        <taxon>Roseibium</taxon>
    </lineage>
</organism>
<evidence type="ECO:0000313" key="3">
    <source>
        <dbReference type="Proteomes" id="UP001209803"/>
    </source>
</evidence>
<name>A0ABY8FDK2_9HYPH</name>
<evidence type="ECO:0000313" key="2">
    <source>
        <dbReference type="EMBL" id="WFE92282.1"/>
    </source>
</evidence>
<proteinExistence type="predicted"/>
<accession>A0ABY8FDK2</accession>
<protein>
    <submittedName>
        <fullName evidence="2">ATP-binding protein</fullName>
    </submittedName>
</protein>